<keyword evidence="2" id="KW-0560">Oxidoreductase</keyword>
<sequence>MVDGCEVKGTLNVLRSRAKVPSIKRFVVISSMAAVAFTRKTLTLDVVVDETWFSEPAVCVKLKSCTLFQGREVNWKCYPVLLVISWRSMVNSWRLEKSSSMDGTGNHLEVAEYDAEIYQYYWVI</sequence>
<dbReference type="PANTHER" id="PTHR10366:SF575">
    <property type="entry name" value="NAD-DEPENDENT EPIMERASE_DEHYDRATASE DOMAIN-CONTAINING PROTEIN"/>
    <property type="match status" value="1"/>
</dbReference>
<dbReference type="PANTHER" id="PTHR10366">
    <property type="entry name" value="NAD DEPENDENT EPIMERASE/DEHYDRATASE"/>
    <property type="match status" value="1"/>
</dbReference>
<proteinExistence type="predicted"/>
<evidence type="ECO:0000256" key="1">
    <source>
        <dbReference type="ARBA" id="ARBA00022857"/>
    </source>
</evidence>
<dbReference type="Gene3D" id="3.40.50.720">
    <property type="entry name" value="NAD(P)-binding Rossmann-like Domain"/>
    <property type="match status" value="1"/>
</dbReference>
<reference evidence="3 4" key="1">
    <citation type="journal article" date="2018" name="PLoS Genet.">
        <title>Population sequencing reveals clonal diversity and ancestral inbreeding in the grapevine cultivar Chardonnay.</title>
        <authorList>
            <person name="Roach M.J."/>
            <person name="Johnson D.L."/>
            <person name="Bohlmann J."/>
            <person name="van Vuuren H.J."/>
            <person name="Jones S.J."/>
            <person name="Pretorius I.S."/>
            <person name="Schmidt S.A."/>
            <person name="Borneman A.R."/>
        </authorList>
    </citation>
    <scope>NUCLEOTIDE SEQUENCE [LARGE SCALE GENOMIC DNA]</scope>
    <source>
        <strain evidence="4">cv. Chardonnay</strain>
        <tissue evidence="3">Leaf</tissue>
    </source>
</reference>
<evidence type="ECO:0000313" key="4">
    <source>
        <dbReference type="Proteomes" id="UP000288805"/>
    </source>
</evidence>
<name>A0A438IQN6_VITVI</name>
<accession>A0A438IQN6</accession>
<dbReference type="EMBL" id="QGNW01000090">
    <property type="protein sequence ID" value="RVW98991.1"/>
    <property type="molecule type" value="Genomic_DNA"/>
</dbReference>
<keyword evidence="1" id="KW-0521">NADP</keyword>
<organism evidence="3 4">
    <name type="scientific">Vitis vinifera</name>
    <name type="common">Grape</name>
    <dbReference type="NCBI Taxonomy" id="29760"/>
    <lineage>
        <taxon>Eukaryota</taxon>
        <taxon>Viridiplantae</taxon>
        <taxon>Streptophyta</taxon>
        <taxon>Embryophyta</taxon>
        <taxon>Tracheophyta</taxon>
        <taxon>Spermatophyta</taxon>
        <taxon>Magnoliopsida</taxon>
        <taxon>eudicotyledons</taxon>
        <taxon>Gunneridae</taxon>
        <taxon>Pentapetalae</taxon>
        <taxon>rosids</taxon>
        <taxon>Vitales</taxon>
        <taxon>Vitaceae</taxon>
        <taxon>Viteae</taxon>
        <taxon>Vitis</taxon>
    </lineage>
</organism>
<dbReference type="Proteomes" id="UP000288805">
    <property type="component" value="Unassembled WGS sequence"/>
</dbReference>
<dbReference type="InterPro" id="IPR050425">
    <property type="entry name" value="NAD(P)_dehydrat-like"/>
</dbReference>
<comment type="caution">
    <text evidence="3">The sequence shown here is derived from an EMBL/GenBank/DDBJ whole genome shotgun (WGS) entry which is preliminary data.</text>
</comment>
<dbReference type="AlphaFoldDB" id="A0A438IQN6"/>
<dbReference type="GO" id="GO:0016491">
    <property type="term" value="F:oxidoreductase activity"/>
    <property type="evidence" value="ECO:0007669"/>
    <property type="project" value="UniProtKB-KW"/>
</dbReference>
<protein>
    <submittedName>
        <fullName evidence="3">Uncharacterized protein</fullName>
    </submittedName>
</protein>
<evidence type="ECO:0000256" key="2">
    <source>
        <dbReference type="ARBA" id="ARBA00023002"/>
    </source>
</evidence>
<evidence type="ECO:0000313" key="3">
    <source>
        <dbReference type="EMBL" id="RVW98991.1"/>
    </source>
</evidence>
<gene>
    <name evidence="3" type="ORF">CK203_033830</name>
</gene>